<feature type="transmembrane region" description="Helical" evidence="6">
    <location>
        <begin position="309"/>
        <end position="332"/>
    </location>
</feature>
<organism evidence="7 8">
    <name type="scientific">Aliarcobacter cryaerophilus</name>
    <dbReference type="NCBI Taxonomy" id="28198"/>
    <lineage>
        <taxon>Bacteria</taxon>
        <taxon>Pseudomonadati</taxon>
        <taxon>Campylobacterota</taxon>
        <taxon>Epsilonproteobacteria</taxon>
        <taxon>Campylobacterales</taxon>
        <taxon>Arcobacteraceae</taxon>
        <taxon>Aliarcobacter</taxon>
    </lineage>
</organism>
<comment type="subcellular location">
    <subcellularLocation>
        <location evidence="1">Cell membrane</location>
        <topology evidence="1">Multi-pass membrane protein</topology>
    </subcellularLocation>
</comment>
<feature type="transmembrane region" description="Helical" evidence="6">
    <location>
        <begin position="229"/>
        <end position="251"/>
    </location>
</feature>
<proteinExistence type="predicted"/>
<feature type="transmembrane region" description="Helical" evidence="6">
    <location>
        <begin position="400"/>
        <end position="425"/>
    </location>
</feature>
<feature type="transmembrane region" description="Helical" evidence="6">
    <location>
        <begin position="437"/>
        <end position="456"/>
    </location>
</feature>
<feature type="transmembrane region" description="Helical" evidence="6">
    <location>
        <begin position="126"/>
        <end position="145"/>
    </location>
</feature>
<evidence type="ECO:0000256" key="5">
    <source>
        <dbReference type="ARBA" id="ARBA00023136"/>
    </source>
</evidence>
<accession>A0A2S9TBH5</accession>
<evidence type="ECO:0000256" key="1">
    <source>
        <dbReference type="ARBA" id="ARBA00004651"/>
    </source>
</evidence>
<dbReference type="Proteomes" id="UP000239151">
    <property type="component" value="Unassembled WGS sequence"/>
</dbReference>
<dbReference type="AlphaFoldDB" id="A0A2S9TBH5"/>
<feature type="transmembrane region" description="Helical" evidence="6">
    <location>
        <begin position="55"/>
        <end position="73"/>
    </location>
</feature>
<reference evidence="7 8" key="1">
    <citation type="submission" date="2017-09" db="EMBL/GenBank/DDBJ databases">
        <title>Reassesment of A. cryaerophilus.</title>
        <authorList>
            <person name="Perez-Cataluna A."/>
            <person name="Collado L."/>
            <person name="Salgado O."/>
            <person name="Lefinanco V."/>
            <person name="Figueras M.J."/>
        </authorList>
    </citation>
    <scope>NUCLEOTIDE SEQUENCE [LARGE SCALE GENOMIC DNA]</scope>
    <source>
        <strain evidence="7 8">LMG 9065</strain>
    </source>
</reference>
<dbReference type="InterPro" id="IPR050833">
    <property type="entry name" value="Poly_Biosynth_Transport"/>
</dbReference>
<evidence type="ECO:0000256" key="6">
    <source>
        <dbReference type="SAM" id="Phobius"/>
    </source>
</evidence>
<feature type="transmembrane region" description="Helical" evidence="6">
    <location>
        <begin position="151"/>
        <end position="170"/>
    </location>
</feature>
<evidence type="ECO:0000256" key="4">
    <source>
        <dbReference type="ARBA" id="ARBA00022989"/>
    </source>
</evidence>
<dbReference type="GO" id="GO:0005886">
    <property type="term" value="C:plasma membrane"/>
    <property type="evidence" value="ECO:0007669"/>
    <property type="project" value="UniProtKB-SubCell"/>
</dbReference>
<keyword evidence="2" id="KW-1003">Cell membrane</keyword>
<evidence type="ECO:0000256" key="2">
    <source>
        <dbReference type="ARBA" id="ARBA00022475"/>
    </source>
</evidence>
<feature type="transmembrane region" description="Helical" evidence="6">
    <location>
        <begin position="271"/>
        <end position="289"/>
    </location>
</feature>
<sequence length="474" mass="55065">MVAIVPKALGPIAYGQFIYLQQFFAQSIGFLDAGTSTAFFTKLSKNTARINLIKFYFLYSLIVIAIMISFIYILNNLDYLKYIFPNIPSQYVYLAIGFGFLIWFTTIFIYISDAHALTVSVESIKIFHKIISLFLLLFFINYLTFDLVSYFYYWFISLMMFICFVVYLFIKKNILSLEVLSSCLNLKSLIKEFYTFSSPLFVFNIVAIVFGLFDIWLLQKLGGSEQVGFYGLSYAIAAMCFLFTSAMTPIITREFAKSFENNNIEEMKKLFSKYIPMLYSIAAYFGLFISFQSENLLYIFTDEKFKEAYLVLVIMSFYPIHQTYGQLSGSIFYVTDQTKIIRNIGIISTLFGFLLTIVLIYYLELEALGLAWKMIIIQIISVNIQLYFNSKYLDLKFAKFVFHQIYSVLFFVIIAYLTNFIMLPFENKLIEFLVSGVIYTIFTIISVLIIPSIFGLNRDIVLGMKKYLVKQKVK</sequence>
<dbReference type="PANTHER" id="PTHR30250">
    <property type="entry name" value="PST FAMILY PREDICTED COLANIC ACID TRANSPORTER"/>
    <property type="match status" value="1"/>
</dbReference>
<keyword evidence="5 6" id="KW-0472">Membrane</keyword>
<evidence type="ECO:0000256" key="3">
    <source>
        <dbReference type="ARBA" id="ARBA00022692"/>
    </source>
</evidence>
<comment type="caution">
    <text evidence="7">The sequence shown here is derived from an EMBL/GenBank/DDBJ whole genome shotgun (WGS) entry which is preliminary data.</text>
</comment>
<feature type="transmembrane region" description="Helical" evidence="6">
    <location>
        <begin position="93"/>
        <end position="114"/>
    </location>
</feature>
<dbReference type="PANTHER" id="PTHR30250:SF11">
    <property type="entry name" value="O-ANTIGEN TRANSPORTER-RELATED"/>
    <property type="match status" value="1"/>
</dbReference>
<dbReference type="EMBL" id="NXGI01000030">
    <property type="protein sequence ID" value="PRM96174.1"/>
    <property type="molecule type" value="Genomic_DNA"/>
</dbReference>
<keyword evidence="4 6" id="KW-1133">Transmembrane helix</keyword>
<gene>
    <name evidence="7" type="ORF">CJ670_09265</name>
</gene>
<feature type="transmembrane region" description="Helical" evidence="6">
    <location>
        <begin position="369"/>
        <end position="388"/>
    </location>
</feature>
<evidence type="ECO:0000313" key="7">
    <source>
        <dbReference type="EMBL" id="PRM96174.1"/>
    </source>
</evidence>
<protein>
    <submittedName>
        <fullName evidence="7">Polysaccharide biosynthesis protein</fullName>
    </submittedName>
</protein>
<evidence type="ECO:0000313" key="8">
    <source>
        <dbReference type="Proteomes" id="UP000239151"/>
    </source>
</evidence>
<keyword evidence="3 6" id="KW-0812">Transmembrane</keyword>
<feature type="transmembrane region" description="Helical" evidence="6">
    <location>
        <begin position="193"/>
        <end position="217"/>
    </location>
</feature>
<name>A0A2S9TBH5_9BACT</name>
<feature type="transmembrane region" description="Helical" evidence="6">
    <location>
        <begin position="344"/>
        <end position="363"/>
    </location>
</feature>